<dbReference type="Gramene" id="KJB22837">
    <property type="protein sequence ID" value="KJB22837"/>
    <property type="gene ID" value="B456_004G068900"/>
</dbReference>
<name>A0A0D2MUP4_GOSRA</name>
<organism evidence="1 2">
    <name type="scientific">Gossypium raimondii</name>
    <name type="common">Peruvian cotton</name>
    <name type="synonym">Gossypium klotzschianum subsp. raimondii</name>
    <dbReference type="NCBI Taxonomy" id="29730"/>
    <lineage>
        <taxon>Eukaryota</taxon>
        <taxon>Viridiplantae</taxon>
        <taxon>Streptophyta</taxon>
        <taxon>Embryophyta</taxon>
        <taxon>Tracheophyta</taxon>
        <taxon>Spermatophyta</taxon>
        <taxon>Magnoliopsida</taxon>
        <taxon>eudicotyledons</taxon>
        <taxon>Gunneridae</taxon>
        <taxon>Pentapetalae</taxon>
        <taxon>rosids</taxon>
        <taxon>malvids</taxon>
        <taxon>Malvales</taxon>
        <taxon>Malvaceae</taxon>
        <taxon>Malvoideae</taxon>
        <taxon>Gossypium</taxon>
    </lineage>
</organism>
<evidence type="ECO:0000313" key="2">
    <source>
        <dbReference type="Proteomes" id="UP000032304"/>
    </source>
</evidence>
<evidence type="ECO:0000313" key="1">
    <source>
        <dbReference type="EMBL" id="KJB22837.1"/>
    </source>
</evidence>
<protein>
    <recommendedName>
        <fullName evidence="3">Gag-pol polyprotein</fullName>
    </recommendedName>
</protein>
<reference evidence="1 2" key="1">
    <citation type="journal article" date="2012" name="Nature">
        <title>Repeated polyploidization of Gossypium genomes and the evolution of spinnable cotton fibres.</title>
        <authorList>
            <person name="Paterson A.H."/>
            <person name="Wendel J.F."/>
            <person name="Gundlach H."/>
            <person name="Guo H."/>
            <person name="Jenkins J."/>
            <person name="Jin D."/>
            <person name="Llewellyn D."/>
            <person name="Showmaker K.C."/>
            <person name="Shu S."/>
            <person name="Udall J."/>
            <person name="Yoo M.J."/>
            <person name="Byers R."/>
            <person name="Chen W."/>
            <person name="Doron-Faigenboim A."/>
            <person name="Duke M.V."/>
            <person name="Gong L."/>
            <person name="Grimwood J."/>
            <person name="Grover C."/>
            <person name="Grupp K."/>
            <person name="Hu G."/>
            <person name="Lee T.H."/>
            <person name="Li J."/>
            <person name="Lin L."/>
            <person name="Liu T."/>
            <person name="Marler B.S."/>
            <person name="Page J.T."/>
            <person name="Roberts A.W."/>
            <person name="Romanel E."/>
            <person name="Sanders W.S."/>
            <person name="Szadkowski E."/>
            <person name="Tan X."/>
            <person name="Tang H."/>
            <person name="Xu C."/>
            <person name="Wang J."/>
            <person name="Wang Z."/>
            <person name="Zhang D."/>
            <person name="Zhang L."/>
            <person name="Ashrafi H."/>
            <person name="Bedon F."/>
            <person name="Bowers J.E."/>
            <person name="Brubaker C.L."/>
            <person name="Chee P.W."/>
            <person name="Das S."/>
            <person name="Gingle A.R."/>
            <person name="Haigler C.H."/>
            <person name="Harker D."/>
            <person name="Hoffmann L.V."/>
            <person name="Hovav R."/>
            <person name="Jones D.C."/>
            <person name="Lemke C."/>
            <person name="Mansoor S."/>
            <person name="ur Rahman M."/>
            <person name="Rainville L.N."/>
            <person name="Rambani A."/>
            <person name="Reddy U.K."/>
            <person name="Rong J.K."/>
            <person name="Saranga Y."/>
            <person name="Scheffler B.E."/>
            <person name="Scheffler J.A."/>
            <person name="Stelly D.M."/>
            <person name="Triplett B.A."/>
            <person name="Van Deynze A."/>
            <person name="Vaslin M.F."/>
            <person name="Waghmare V.N."/>
            <person name="Walford S.A."/>
            <person name="Wright R.J."/>
            <person name="Zaki E.A."/>
            <person name="Zhang T."/>
            <person name="Dennis E.S."/>
            <person name="Mayer K.F."/>
            <person name="Peterson D.G."/>
            <person name="Rokhsar D.S."/>
            <person name="Wang X."/>
            <person name="Schmutz J."/>
        </authorList>
    </citation>
    <scope>NUCLEOTIDE SEQUENCE [LARGE SCALE GENOMIC DNA]</scope>
</reference>
<accession>A0A0D2MUP4</accession>
<dbReference type="AlphaFoldDB" id="A0A0D2MUP4"/>
<dbReference type="Proteomes" id="UP000032304">
    <property type="component" value="Chromosome 4"/>
</dbReference>
<proteinExistence type="predicted"/>
<keyword evidence="2" id="KW-1185">Reference proteome</keyword>
<gene>
    <name evidence="1" type="ORF">B456_004G068900</name>
</gene>
<sequence length="127" mass="14687">MKDSETSNEFYVKLCDLSNQAFDLEEEYSNSKLVRKVLRSLSERFFVKVTAIEKVKDLKSLKIDESIGSLQTFELNLDEPKKVKSKEESNITLQFADKMPISNALTIEELQVQIDLLTQNFNEAFKK</sequence>
<evidence type="ECO:0008006" key="3">
    <source>
        <dbReference type="Google" id="ProtNLM"/>
    </source>
</evidence>
<dbReference type="OMA" id="EITILTW"/>
<dbReference type="EMBL" id="CM001743">
    <property type="protein sequence ID" value="KJB22837.1"/>
    <property type="molecule type" value="Genomic_DNA"/>
</dbReference>